<evidence type="ECO:0000313" key="2">
    <source>
        <dbReference type="EMBL" id="SFT85962.1"/>
    </source>
</evidence>
<keyword evidence="3" id="KW-1185">Reference proteome</keyword>
<evidence type="ECO:0000256" key="1">
    <source>
        <dbReference type="SAM" id="Phobius"/>
    </source>
</evidence>
<dbReference type="AlphaFoldDB" id="A0A1I7BFR4"/>
<accession>A0A1I7BFR4</accession>
<dbReference type="STRING" id="477690.SAMN05216474_2787"/>
<organism evidence="2 3">
    <name type="scientific">Lishizhenia tianjinensis</name>
    <dbReference type="NCBI Taxonomy" id="477690"/>
    <lineage>
        <taxon>Bacteria</taxon>
        <taxon>Pseudomonadati</taxon>
        <taxon>Bacteroidota</taxon>
        <taxon>Flavobacteriia</taxon>
        <taxon>Flavobacteriales</taxon>
        <taxon>Crocinitomicaceae</taxon>
        <taxon>Lishizhenia</taxon>
    </lineage>
</organism>
<sequence length="207" mass="23705">MALDYAGIYKLFGVEFPGPDFEHNDLIYGILAGIFLLLGALKASRRWVGLFIARQKQKFVWSAPLSKPRKQRILMYSLLEVTVLVSMAIFYFTISPILIYVGLALVIVATEHLLHTFVGLGKDWFRVGITSKAVVSTDREVTVMYYTGLRKVSIHQQTLYLEYIKDLTLHIPSNAIQQGEVENFKKHLADQVDKEKVFFNEAFKAWK</sequence>
<keyword evidence="1" id="KW-1133">Transmembrane helix</keyword>
<keyword evidence="1" id="KW-0472">Membrane</keyword>
<feature type="transmembrane region" description="Helical" evidence="1">
    <location>
        <begin position="26"/>
        <end position="44"/>
    </location>
</feature>
<reference evidence="2 3" key="1">
    <citation type="submission" date="2016-10" db="EMBL/GenBank/DDBJ databases">
        <authorList>
            <person name="de Groot N.N."/>
        </authorList>
    </citation>
    <scope>NUCLEOTIDE SEQUENCE [LARGE SCALE GENOMIC DNA]</scope>
    <source>
        <strain evidence="2 3">CGMCC 1.7005</strain>
    </source>
</reference>
<protein>
    <submittedName>
        <fullName evidence="2">Uncharacterized protein</fullName>
    </submittedName>
</protein>
<name>A0A1I7BFR4_9FLAO</name>
<dbReference type="EMBL" id="FPAS01000005">
    <property type="protein sequence ID" value="SFT85962.1"/>
    <property type="molecule type" value="Genomic_DNA"/>
</dbReference>
<keyword evidence="1" id="KW-0812">Transmembrane</keyword>
<feature type="transmembrane region" description="Helical" evidence="1">
    <location>
        <begin position="98"/>
        <end position="120"/>
    </location>
</feature>
<dbReference type="Proteomes" id="UP000236454">
    <property type="component" value="Unassembled WGS sequence"/>
</dbReference>
<feature type="transmembrane region" description="Helical" evidence="1">
    <location>
        <begin position="73"/>
        <end position="92"/>
    </location>
</feature>
<proteinExistence type="predicted"/>
<evidence type="ECO:0000313" key="3">
    <source>
        <dbReference type="Proteomes" id="UP000236454"/>
    </source>
</evidence>
<gene>
    <name evidence="2" type="ORF">SAMN05216474_2787</name>
</gene>